<dbReference type="PANTHER" id="PTHR36832:SF2">
    <property type="entry name" value="INTEGRAL MEMBRANE PROTEIN"/>
    <property type="match status" value="1"/>
</dbReference>
<feature type="transmembrane region" description="Helical" evidence="1">
    <location>
        <begin position="179"/>
        <end position="200"/>
    </location>
</feature>
<gene>
    <name evidence="2" type="ORF">NCTC12360_03338</name>
</gene>
<sequence>MSKYQALFRIRFTNSLQYRSAALAGMVTQFVWGMLEILAFRAFYQTDPTAFPMTFQQTVSYVWMQQAFLALFMLWFFESEIFDAITSGAIAYELARPMDLYDRWFCQSAANRCAKALLRCLPIFAIAFLLPAPYRLVLPENLMSILLFMLSLVLSLGVVVAVSLLIYISTFYTLSSLGVRVVMGAIGEFLAGGIIPLPFFPQPFRQIAELLPFAAMQNVPLRIYSGDLVGNALWQMLGMQLFWLLVLVAGGKFWMARALKRVIVQGG</sequence>
<feature type="transmembrane region" description="Helical" evidence="1">
    <location>
        <begin position="116"/>
        <end position="136"/>
    </location>
</feature>
<keyword evidence="1" id="KW-0472">Membrane</keyword>
<dbReference type="AlphaFoldDB" id="A0A376H208"/>
<protein>
    <submittedName>
        <fullName evidence="2">ABC-type uncharacterized transport system, permease component</fullName>
    </submittedName>
</protein>
<evidence type="ECO:0000256" key="1">
    <source>
        <dbReference type="SAM" id="Phobius"/>
    </source>
</evidence>
<feature type="transmembrane region" description="Helical" evidence="1">
    <location>
        <begin position="60"/>
        <end position="77"/>
    </location>
</feature>
<dbReference type="PANTHER" id="PTHR36832">
    <property type="entry name" value="SLR1174 PROTEIN-RELATED"/>
    <property type="match status" value="1"/>
</dbReference>
<keyword evidence="1" id="KW-1133">Transmembrane helix</keyword>
<organism evidence="2 3">
    <name type="scientific">Enterococcus gallinarum</name>
    <dbReference type="NCBI Taxonomy" id="1353"/>
    <lineage>
        <taxon>Bacteria</taxon>
        <taxon>Bacillati</taxon>
        <taxon>Bacillota</taxon>
        <taxon>Bacilli</taxon>
        <taxon>Lactobacillales</taxon>
        <taxon>Enterococcaceae</taxon>
        <taxon>Enterococcus</taxon>
    </lineage>
</organism>
<dbReference type="OrthoDB" id="8582979at2"/>
<name>A0A376H208_ENTGA</name>
<dbReference type="RefSeq" id="WP_060813810.1">
    <property type="nucleotide sequence ID" value="NZ_JAJGOJ010000001.1"/>
</dbReference>
<accession>A0A376H208</accession>
<feature type="transmembrane region" description="Helical" evidence="1">
    <location>
        <begin position="21"/>
        <end position="40"/>
    </location>
</feature>
<dbReference type="EMBL" id="UFYW01000001">
    <property type="protein sequence ID" value="STD84791.1"/>
    <property type="molecule type" value="Genomic_DNA"/>
</dbReference>
<keyword evidence="1" id="KW-0812">Transmembrane</keyword>
<evidence type="ECO:0000313" key="3">
    <source>
        <dbReference type="Proteomes" id="UP000254807"/>
    </source>
</evidence>
<evidence type="ECO:0000313" key="2">
    <source>
        <dbReference type="EMBL" id="STD84791.1"/>
    </source>
</evidence>
<feature type="transmembrane region" description="Helical" evidence="1">
    <location>
        <begin position="142"/>
        <end position="167"/>
    </location>
</feature>
<keyword evidence="3" id="KW-1185">Reference proteome</keyword>
<dbReference type="Proteomes" id="UP000254807">
    <property type="component" value="Unassembled WGS sequence"/>
</dbReference>
<reference evidence="2 3" key="1">
    <citation type="submission" date="2018-06" db="EMBL/GenBank/DDBJ databases">
        <authorList>
            <consortium name="Pathogen Informatics"/>
            <person name="Doyle S."/>
        </authorList>
    </citation>
    <scope>NUCLEOTIDE SEQUENCE [LARGE SCALE GENOMIC DNA]</scope>
    <source>
        <strain evidence="2 3">NCTC12360</strain>
    </source>
</reference>
<proteinExistence type="predicted"/>
<feature type="transmembrane region" description="Helical" evidence="1">
    <location>
        <begin position="232"/>
        <end position="251"/>
    </location>
</feature>